<reference evidence="6 7" key="1">
    <citation type="submission" date="2014-06" db="EMBL/GenBank/DDBJ databases">
        <title>Whole Genome Sequences of Three Symbiotic Endozoicomonas Bacteria.</title>
        <authorList>
            <person name="Neave M.J."/>
            <person name="Apprill A."/>
            <person name="Voolstra C.R."/>
        </authorList>
    </citation>
    <scope>NUCLEOTIDE SEQUENCE [LARGE SCALE GENOMIC DNA]</scope>
    <source>
        <strain evidence="6 7">DSM 22380</strain>
    </source>
</reference>
<dbReference type="InterPro" id="IPR050090">
    <property type="entry name" value="Tyrosine_recombinase_XerCD"/>
</dbReference>
<comment type="subcellular location">
    <subcellularLocation>
        <location evidence="1">Cytoplasm</location>
    </subcellularLocation>
</comment>
<comment type="caution">
    <text evidence="6">The sequence shown here is derived from an EMBL/GenBank/DDBJ whole genome shotgun (WGS) entry which is preliminary data.</text>
</comment>
<sequence length="371" mass="42266">MSHSVIPPIILNTTLSPFSSRDHGHDNLMGASSDGEAMTLFLNKSGARSEETLRRYEREITRLTAFLYLELGIGYKDVRLKHLQAYLHFIQNLPQRWLMAGILPGQPNRIMFRSSIKSGKSTDQVIDVISSFFSFLEKNRYTLGNPASSLVRSGEKVARGNTIIRYFYDNEWQFIKECLEKLPSATPRERVESARTRFVLSLSYGLALRESELTGHTCSDIHPDNDDGYYLSILGKGRKRRQVPINAALQRGIIDYRRINGYSGLYGDSFPLAPKIRNAEGVITALSARGLRYWWKSFIDYCQSKATPAIKHRLQDLPFHTLRHTALTHLARKMDIEDLAIFAGHDSINTTSQYYHAEASRLKKMAADHHI</sequence>
<dbReference type="Pfam" id="PF00589">
    <property type="entry name" value="Phage_integrase"/>
    <property type="match status" value="1"/>
</dbReference>
<name>A0A081KC93_9GAMM</name>
<dbReference type="InterPro" id="IPR010998">
    <property type="entry name" value="Integrase_recombinase_N"/>
</dbReference>
<evidence type="ECO:0000256" key="3">
    <source>
        <dbReference type="ARBA" id="ARBA00023125"/>
    </source>
</evidence>
<evidence type="ECO:0000256" key="4">
    <source>
        <dbReference type="ARBA" id="ARBA00023172"/>
    </source>
</evidence>
<dbReference type="GO" id="GO:0003677">
    <property type="term" value="F:DNA binding"/>
    <property type="evidence" value="ECO:0007669"/>
    <property type="project" value="UniProtKB-KW"/>
</dbReference>
<dbReference type="PANTHER" id="PTHR30349:SF77">
    <property type="entry name" value="TYROSINE RECOMBINASE XERC"/>
    <property type="match status" value="1"/>
</dbReference>
<dbReference type="PANTHER" id="PTHR30349">
    <property type="entry name" value="PHAGE INTEGRASE-RELATED"/>
    <property type="match status" value="1"/>
</dbReference>
<protein>
    <recommendedName>
        <fullName evidence="5">Tyr recombinase domain-containing protein</fullName>
    </recommendedName>
</protein>
<dbReference type="Gene3D" id="1.10.443.10">
    <property type="entry name" value="Intergrase catalytic core"/>
    <property type="match status" value="1"/>
</dbReference>
<evidence type="ECO:0000259" key="5">
    <source>
        <dbReference type="PROSITE" id="PS51898"/>
    </source>
</evidence>
<dbReference type="PROSITE" id="PS51898">
    <property type="entry name" value="TYR_RECOMBINASE"/>
    <property type="match status" value="1"/>
</dbReference>
<gene>
    <name evidence="6" type="ORF">GV64_14400</name>
</gene>
<dbReference type="SUPFAM" id="SSF56349">
    <property type="entry name" value="DNA breaking-rejoining enzymes"/>
    <property type="match status" value="1"/>
</dbReference>
<feature type="domain" description="Tyr recombinase" evidence="5">
    <location>
        <begin position="163"/>
        <end position="367"/>
    </location>
</feature>
<dbReference type="InterPro" id="IPR002104">
    <property type="entry name" value="Integrase_catalytic"/>
</dbReference>
<dbReference type="Proteomes" id="UP000027997">
    <property type="component" value="Unassembled WGS sequence"/>
</dbReference>
<dbReference type="STRING" id="305900.GV64_14400"/>
<dbReference type="Gene3D" id="1.10.150.130">
    <property type="match status" value="1"/>
</dbReference>
<accession>A0A081KC93</accession>
<keyword evidence="4" id="KW-0233">DNA recombination</keyword>
<dbReference type="InterPro" id="IPR011010">
    <property type="entry name" value="DNA_brk_join_enz"/>
</dbReference>
<dbReference type="GO" id="GO:0005737">
    <property type="term" value="C:cytoplasm"/>
    <property type="evidence" value="ECO:0007669"/>
    <property type="project" value="UniProtKB-SubCell"/>
</dbReference>
<evidence type="ECO:0000256" key="1">
    <source>
        <dbReference type="ARBA" id="ARBA00004496"/>
    </source>
</evidence>
<keyword evidence="7" id="KW-1185">Reference proteome</keyword>
<proteinExistence type="predicted"/>
<dbReference type="RefSeq" id="WP_020583481.1">
    <property type="nucleotide sequence ID" value="NZ_JOJP01000001.1"/>
</dbReference>
<dbReference type="GO" id="GO:0015074">
    <property type="term" value="P:DNA integration"/>
    <property type="evidence" value="ECO:0007669"/>
    <property type="project" value="UniProtKB-KW"/>
</dbReference>
<keyword evidence="3" id="KW-0238">DNA-binding</keyword>
<evidence type="ECO:0000256" key="2">
    <source>
        <dbReference type="ARBA" id="ARBA00022908"/>
    </source>
</evidence>
<dbReference type="EMBL" id="JOJP01000001">
    <property type="protein sequence ID" value="KEI71769.1"/>
    <property type="molecule type" value="Genomic_DNA"/>
</dbReference>
<dbReference type="InterPro" id="IPR013762">
    <property type="entry name" value="Integrase-like_cat_sf"/>
</dbReference>
<evidence type="ECO:0000313" key="6">
    <source>
        <dbReference type="EMBL" id="KEI71769.1"/>
    </source>
</evidence>
<organism evidence="6 7">
    <name type="scientific">Endozoicomonas elysicola</name>
    <dbReference type="NCBI Taxonomy" id="305900"/>
    <lineage>
        <taxon>Bacteria</taxon>
        <taxon>Pseudomonadati</taxon>
        <taxon>Pseudomonadota</taxon>
        <taxon>Gammaproteobacteria</taxon>
        <taxon>Oceanospirillales</taxon>
        <taxon>Endozoicomonadaceae</taxon>
        <taxon>Endozoicomonas</taxon>
    </lineage>
</organism>
<dbReference type="GO" id="GO:0006310">
    <property type="term" value="P:DNA recombination"/>
    <property type="evidence" value="ECO:0007669"/>
    <property type="project" value="UniProtKB-KW"/>
</dbReference>
<keyword evidence="2" id="KW-0229">DNA integration</keyword>
<dbReference type="AlphaFoldDB" id="A0A081KC93"/>
<evidence type="ECO:0000313" key="7">
    <source>
        <dbReference type="Proteomes" id="UP000027997"/>
    </source>
</evidence>
<dbReference type="eggNOG" id="COG4974">
    <property type="taxonomic scope" value="Bacteria"/>
</dbReference>